<dbReference type="InterPro" id="IPR051799">
    <property type="entry name" value="NADH_flavin_oxidoreductase"/>
</dbReference>
<evidence type="ECO:0000259" key="5">
    <source>
        <dbReference type="Pfam" id="PF00724"/>
    </source>
</evidence>
<organism evidence="6 7">
    <name type="scientific">Acaromyces ingoldii</name>
    <dbReference type="NCBI Taxonomy" id="215250"/>
    <lineage>
        <taxon>Eukaryota</taxon>
        <taxon>Fungi</taxon>
        <taxon>Dikarya</taxon>
        <taxon>Basidiomycota</taxon>
        <taxon>Ustilaginomycotina</taxon>
        <taxon>Exobasidiomycetes</taxon>
        <taxon>Exobasidiales</taxon>
        <taxon>Cryptobasidiaceae</taxon>
        <taxon>Acaromyces</taxon>
    </lineage>
</organism>
<dbReference type="GO" id="GO:0010181">
    <property type="term" value="F:FMN binding"/>
    <property type="evidence" value="ECO:0007669"/>
    <property type="project" value="InterPro"/>
</dbReference>
<name>A0A316YM43_9BASI</name>
<dbReference type="OrthoDB" id="1663137at2759"/>
<dbReference type="PANTHER" id="PTHR43656:SF2">
    <property type="entry name" value="BINDING OXIDOREDUCTASE, PUTATIVE (AFU_ORTHOLOGUE AFUA_2G08260)-RELATED"/>
    <property type="match status" value="1"/>
</dbReference>
<dbReference type="EMBL" id="KZ819637">
    <property type="protein sequence ID" value="PWN89728.1"/>
    <property type="molecule type" value="Genomic_DNA"/>
</dbReference>
<evidence type="ECO:0000313" key="6">
    <source>
        <dbReference type="EMBL" id="PWN89728.1"/>
    </source>
</evidence>
<dbReference type="Gene3D" id="3.20.20.70">
    <property type="entry name" value="Aldolase class I"/>
    <property type="match status" value="1"/>
</dbReference>
<evidence type="ECO:0000256" key="4">
    <source>
        <dbReference type="ARBA" id="ARBA00023002"/>
    </source>
</evidence>
<accession>A0A316YM43</accession>
<dbReference type="RefSeq" id="XP_025376926.1">
    <property type="nucleotide sequence ID" value="XM_025522249.1"/>
</dbReference>
<dbReference type="SUPFAM" id="SSF51395">
    <property type="entry name" value="FMN-linked oxidoreductases"/>
    <property type="match status" value="1"/>
</dbReference>
<dbReference type="Proteomes" id="UP000245768">
    <property type="component" value="Unassembled WGS sequence"/>
</dbReference>
<proteinExistence type="inferred from homology"/>
<keyword evidence="3" id="KW-0288">FMN</keyword>
<dbReference type="GeneID" id="37044165"/>
<dbReference type="PANTHER" id="PTHR43656">
    <property type="entry name" value="BINDING OXIDOREDUCTASE, PUTATIVE (AFU_ORTHOLOGUE AFUA_2G08260)-RELATED"/>
    <property type="match status" value="1"/>
</dbReference>
<dbReference type="GO" id="GO:0016491">
    <property type="term" value="F:oxidoreductase activity"/>
    <property type="evidence" value="ECO:0007669"/>
    <property type="project" value="UniProtKB-KW"/>
</dbReference>
<feature type="domain" description="NADH:flavin oxidoreductase/NADH oxidase N-terminal" evidence="5">
    <location>
        <begin position="5"/>
        <end position="329"/>
    </location>
</feature>
<evidence type="ECO:0000256" key="1">
    <source>
        <dbReference type="ARBA" id="ARBA00005979"/>
    </source>
</evidence>
<dbReference type="InParanoid" id="A0A316YM43"/>
<dbReference type="Pfam" id="PF00724">
    <property type="entry name" value="Oxidored_FMN"/>
    <property type="match status" value="1"/>
</dbReference>
<sequence>MDLAFTPLTLPCGQVLKNRIAKAAMEENLATASQNLVPSQELIRVYQAWADGGSGLIISGNVMVDYRAVGGAAPVSTSRELVSEVRKDKAALAAYRDWASAATSNGTQFWLQLNHPGRQAFGPAKPRTIAPSPVAVDVGRMGKAFFNVPQEMTEDDIEDVIARFAYSARFAEEIGATGVQIHGAHGYLISQFLSPLTNQRKDRWGGSLENRARFLFEIVKAIRAAVSPSFAVALKINSADFQRGGFSQDDAEWVITQLNGIRADNGAGLDLVEISGGNYESPAMSGSPKERSGSSSTQKREAYFLDFAQRIAGVAQMPIMVTGGISRRDIVQKVVAPAPGQTADSVRTVAGMGTALGLMPDLPNRLARGEDPCPSLTAGTSWILPSTLVSLAKLRQISHCIYLIGQGKRPSPGVSQVWALIADWLRGRKQLQAYRALVVRISSSAASP</sequence>
<gene>
    <name evidence="6" type="ORF">FA10DRAFT_268245</name>
</gene>
<dbReference type="CDD" id="cd04733">
    <property type="entry name" value="OYE_like_2_FMN"/>
    <property type="match status" value="1"/>
</dbReference>
<comment type="similarity">
    <text evidence="1">Belongs to the NADH:flavin oxidoreductase/NADH oxidase family.</text>
</comment>
<evidence type="ECO:0000313" key="7">
    <source>
        <dbReference type="Proteomes" id="UP000245768"/>
    </source>
</evidence>
<protein>
    <submittedName>
        <fullName evidence="6">NADH oxidase</fullName>
    </submittedName>
</protein>
<keyword evidence="2" id="KW-0285">Flavoprotein</keyword>
<dbReference type="AlphaFoldDB" id="A0A316YM43"/>
<evidence type="ECO:0000256" key="3">
    <source>
        <dbReference type="ARBA" id="ARBA00022643"/>
    </source>
</evidence>
<reference evidence="6 7" key="1">
    <citation type="journal article" date="2018" name="Mol. Biol. Evol.">
        <title>Broad Genomic Sampling Reveals a Smut Pathogenic Ancestry of the Fungal Clade Ustilaginomycotina.</title>
        <authorList>
            <person name="Kijpornyongpan T."/>
            <person name="Mondo S.J."/>
            <person name="Barry K."/>
            <person name="Sandor L."/>
            <person name="Lee J."/>
            <person name="Lipzen A."/>
            <person name="Pangilinan J."/>
            <person name="LaButti K."/>
            <person name="Hainaut M."/>
            <person name="Henrissat B."/>
            <person name="Grigoriev I.V."/>
            <person name="Spatafora J.W."/>
            <person name="Aime M.C."/>
        </authorList>
    </citation>
    <scope>NUCLEOTIDE SEQUENCE [LARGE SCALE GENOMIC DNA]</scope>
    <source>
        <strain evidence="6 7">MCA 4198</strain>
    </source>
</reference>
<evidence type="ECO:0000256" key="2">
    <source>
        <dbReference type="ARBA" id="ARBA00022630"/>
    </source>
</evidence>
<dbReference type="STRING" id="215250.A0A316YM43"/>
<dbReference type="InterPro" id="IPR001155">
    <property type="entry name" value="OxRdtase_FMN_N"/>
</dbReference>
<keyword evidence="4" id="KW-0560">Oxidoreductase</keyword>
<dbReference type="InterPro" id="IPR013785">
    <property type="entry name" value="Aldolase_TIM"/>
</dbReference>
<keyword evidence="7" id="KW-1185">Reference proteome</keyword>